<dbReference type="GO" id="GO:0004386">
    <property type="term" value="F:helicase activity"/>
    <property type="evidence" value="ECO:0007669"/>
    <property type="project" value="UniProtKB-KW"/>
</dbReference>
<accession>A0ABP0PCP0</accession>
<proteinExistence type="predicted"/>
<dbReference type="PANTHER" id="PTHR11472">
    <property type="entry name" value="DNA REPAIR DEAD HELICASE RAD3/XP-D SUBFAMILY MEMBER"/>
    <property type="match status" value="1"/>
</dbReference>
<evidence type="ECO:0000256" key="4">
    <source>
        <dbReference type="SAM" id="MobiDB-lite"/>
    </source>
</evidence>
<reference evidence="6 7" key="1">
    <citation type="submission" date="2024-02" db="EMBL/GenBank/DDBJ databases">
        <authorList>
            <person name="Chen Y."/>
            <person name="Shah S."/>
            <person name="Dougan E. K."/>
            <person name="Thang M."/>
            <person name="Chan C."/>
        </authorList>
    </citation>
    <scope>NUCLEOTIDE SEQUENCE [LARGE SCALE GENOMIC DNA]</scope>
</reference>
<name>A0ABP0PCP0_9DINO</name>
<feature type="region of interest" description="Disordered" evidence="4">
    <location>
        <begin position="222"/>
        <end position="267"/>
    </location>
</feature>
<keyword evidence="6" id="KW-0347">Helicase</keyword>
<feature type="compositionally biased region" description="Basic and acidic residues" evidence="4">
    <location>
        <begin position="247"/>
        <end position="257"/>
    </location>
</feature>
<keyword evidence="1" id="KW-0547">Nucleotide-binding</keyword>
<evidence type="ECO:0000313" key="7">
    <source>
        <dbReference type="Proteomes" id="UP001642464"/>
    </source>
</evidence>
<dbReference type="Proteomes" id="UP001642464">
    <property type="component" value="Unassembled WGS sequence"/>
</dbReference>
<dbReference type="EMBL" id="CAXAMM010034446">
    <property type="protein sequence ID" value="CAK9072814.1"/>
    <property type="molecule type" value="Genomic_DNA"/>
</dbReference>
<dbReference type="InterPro" id="IPR006554">
    <property type="entry name" value="Helicase-like_DEXD_c2"/>
</dbReference>
<dbReference type="SMART" id="SM00488">
    <property type="entry name" value="DEXDc2"/>
    <property type="match status" value="1"/>
</dbReference>
<dbReference type="InterPro" id="IPR014013">
    <property type="entry name" value="Helic_SF1/SF2_ATP-bd_DinG/Rad3"/>
</dbReference>
<dbReference type="Pfam" id="PF06733">
    <property type="entry name" value="DEAD_2"/>
    <property type="match status" value="1"/>
</dbReference>
<dbReference type="SUPFAM" id="SSF52540">
    <property type="entry name" value="P-loop containing nucleoside triphosphate hydrolases"/>
    <property type="match status" value="1"/>
</dbReference>
<sequence length="680" mass="75381">MDPNAPGYCAHLRGANKDAFEKTLQDAVSWTGAELEDQTQLDALMAEIKLVIDEEKAKSLDSAGYRKEQLVNMPIFIGVLGKSSFSHVLMIDVANKIKGPKDEAALHSYFQAFKTESSEGGPETYGFPHPPYPSQLDFMAKVYETLEMGGVAVLESPTGTGKTLSLLCPSLSWLRQQELSIMASKLAPEEDADGWAEPLRAQARASAEYVWKRRRERRELRQRRARQSMALTASGAATVPRPMKQRRTADVEQSSRDEAEEGDLSLEAPLQLETVKVPEKAQEDLFAEKLQIIFCSRTHSQLAQVLREIRGIPSSAVPENLAVVTLGSRQSLCIHSVVRSRAKGAGHFNDLCRLATEEGATRSLRCEWKKSAEVMADAFLSEMMDIEGMTERGRAPVGGGCPYYGGRRAVQEADVLLVPYQSLVNKETREKLNLRTEGNVLIFDEAHNLLEAIGDANSVCLQLQQAKAVVEDLETYASCYEARLSPMNCLQLRQLRRLAVQLHHFLGDLQKPSAWTVGGFLVALGADHFDLCSLASFLHRTELPRKVRHFAEKLAVSKQRSDRVAVNQSSIYVFADLLTALQSSSAEDRIISEARTVGSDASVRYLSLNAEARFKEALMGARAVLFAGGTLEPKELQVLSSKPMVNFAGPHVRGVKSCVCALRHPWSHWRSARFQERQPQ</sequence>
<dbReference type="InterPro" id="IPR045028">
    <property type="entry name" value="DinG/Rad3-like"/>
</dbReference>
<feature type="domain" description="Helicase ATP-binding" evidence="5">
    <location>
        <begin position="121"/>
        <end position="496"/>
    </location>
</feature>
<evidence type="ECO:0000256" key="3">
    <source>
        <dbReference type="ARBA" id="ARBA00022840"/>
    </source>
</evidence>
<keyword evidence="3" id="KW-0067">ATP-binding</keyword>
<dbReference type="InterPro" id="IPR010614">
    <property type="entry name" value="RAD3-like_helicase_DEAD"/>
</dbReference>
<evidence type="ECO:0000256" key="2">
    <source>
        <dbReference type="ARBA" id="ARBA00022801"/>
    </source>
</evidence>
<dbReference type="PANTHER" id="PTHR11472:SF41">
    <property type="entry name" value="ATP-DEPENDENT DNA HELICASE DDX11-RELATED"/>
    <property type="match status" value="1"/>
</dbReference>
<protein>
    <submittedName>
        <fullName evidence="6">ATP-dependent DNA helicase CHL1 (Chromosome loss protein 1)</fullName>
    </submittedName>
</protein>
<keyword evidence="2" id="KW-0378">Hydrolase</keyword>
<evidence type="ECO:0000256" key="1">
    <source>
        <dbReference type="ARBA" id="ARBA00022741"/>
    </source>
</evidence>
<keyword evidence="7" id="KW-1185">Reference proteome</keyword>
<dbReference type="PROSITE" id="PS51193">
    <property type="entry name" value="HELICASE_ATP_BIND_2"/>
    <property type="match status" value="1"/>
</dbReference>
<organism evidence="6 7">
    <name type="scientific">Durusdinium trenchii</name>
    <dbReference type="NCBI Taxonomy" id="1381693"/>
    <lineage>
        <taxon>Eukaryota</taxon>
        <taxon>Sar</taxon>
        <taxon>Alveolata</taxon>
        <taxon>Dinophyceae</taxon>
        <taxon>Suessiales</taxon>
        <taxon>Symbiodiniaceae</taxon>
        <taxon>Durusdinium</taxon>
    </lineage>
</organism>
<dbReference type="InterPro" id="IPR027417">
    <property type="entry name" value="P-loop_NTPase"/>
</dbReference>
<evidence type="ECO:0000259" key="5">
    <source>
        <dbReference type="PROSITE" id="PS51193"/>
    </source>
</evidence>
<dbReference type="Gene3D" id="3.40.50.300">
    <property type="entry name" value="P-loop containing nucleotide triphosphate hydrolases"/>
    <property type="match status" value="2"/>
</dbReference>
<gene>
    <name evidence="6" type="ORF">SCF082_LOCUS35752</name>
</gene>
<comment type="caution">
    <text evidence="6">The sequence shown here is derived from an EMBL/GenBank/DDBJ whole genome shotgun (WGS) entry which is preliminary data.</text>
</comment>
<evidence type="ECO:0000313" key="6">
    <source>
        <dbReference type="EMBL" id="CAK9072814.1"/>
    </source>
</evidence>